<dbReference type="RefSeq" id="WP_213165462.1">
    <property type="nucleotide sequence ID" value="NZ_CP058559.1"/>
</dbReference>
<keyword evidence="1" id="KW-0812">Transmembrane</keyword>
<organism evidence="2 3">
    <name type="scientific">Alkalicella caledoniensis</name>
    <dbReference type="NCBI Taxonomy" id="2731377"/>
    <lineage>
        <taxon>Bacteria</taxon>
        <taxon>Bacillati</taxon>
        <taxon>Bacillota</taxon>
        <taxon>Clostridia</taxon>
        <taxon>Eubacteriales</taxon>
        <taxon>Proteinivoracaceae</taxon>
        <taxon>Alkalicella</taxon>
    </lineage>
</organism>
<feature type="transmembrane region" description="Helical" evidence="1">
    <location>
        <begin position="141"/>
        <end position="160"/>
    </location>
</feature>
<keyword evidence="3" id="KW-1185">Reference proteome</keyword>
<evidence type="ECO:0000313" key="3">
    <source>
        <dbReference type="Proteomes" id="UP000516160"/>
    </source>
</evidence>
<accession>A0A7G9W8T6</accession>
<dbReference type="EMBL" id="CP058559">
    <property type="protein sequence ID" value="QNO15098.1"/>
    <property type="molecule type" value="Genomic_DNA"/>
</dbReference>
<evidence type="ECO:0008006" key="4">
    <source>
        <dbReference type="Google" id="ProtNLM"/>
    </source>
</evidence>
<keyword evidence="1" id="KW-1133">Transmembrane helix</keyword>
<evidence type="ECO:0000313" key="2">
    <source>
        <dbReference type="EMBL" id="QNO15098.1"/>
    </source>
</evidence>
<protein>
    <recommendedName>
        <fullName evidence="4">DUF2007 domain-containing protein</fullName>
    </recommendedName>
</protein>
<dbReference type="KEGG" id="acae:HYG86_10160"/>
<sequence>MAYCKECKETRDDHLTYCPVCSNILLNPDDVEKVDGVKEVLLTTISIEEESLVVEGLLKSAEIFYIRRYDRIGDYLKVSMGTTTQGVSLYVREDDYDFAKSLLESEPEDLDALYEDFAYREKEGDEISQAQEQEQDDSSKIGIQIIIMLFFLMFLIYLAAR</sequence>
<dbReference type="AlphaFoldDB" id="A0A7G9W8T6"/>
<proteinExistence type="predicted"/>
<dbReference type="Proteomes" id="UP000516160">
    <property type="component" value="Chromosome"/>
</dbReference>
<gene>
    <name evidence="2" type="ORF">HYG86_10160</name>
</gene>
<reference evidence="2 3" key="1">
    <citation type="submission" date="2020-07" db="EMBL/GenBank/DDBJ databases">
        <title>Alkalicella. sp. LB2 genome.</title>
        <authorList>
            <person name="Postec A."/>
            <person name="Quemeneur M."/>
        </authorList>
    </citation>
    <scope>NUCLEOTIDE SEQUENCE [LARGE SCALE GENOMIC DNA]</scope>
    <source>
        <strain evidence="2 3">LB2</strain>
    </source>
</reference>
<name>A0A7G9W8T6_ALKCA</name>
<evidence type="ECO:0000256" key="1">
    <source>
        <dbReference type="SAM" id="Phobius"/>
    </source>
</evidence>
<keyword evidence="1" id="KW-0472">Membrane</keyword>